<dbReference type="CDD" id="cd12108">
    <property type="entry name" value="Hr-like"/>
    <property type="match status" value="1"/>
</dbReference>
<gene>
    <name evidence="2" type="ORF">ACFSJ0_05710</name>
</gene>
<dbReference type="EMBL" id="JBHUCM010000005">
    <property type="protein sequence ID" value="MFD1536519.1"/>
    <property type="molecule type" value="Genomic_DNA"/>
</dbReference>
<name>A0ABW4G1Y4_9ACTN</name>
<evidence type="ECO:0000313" key="2">
    <source>
        <dbReference type="EMBL" id="MFD1536519.1"/>
    </source>
</evidence>
<dbReference type="RefSeq" id="WP_219530212.1">
    <property type="nucleotide sequence ID" value="NZ_JAHKRM010000008.1"/>
</dbReference>
<evidence type="ECO:0000259" key="1">
    <source>
        <dbReference type="Pfam" id="PF01814"/>
    </source>
</evidence>
<proteinExistence type="predicted"/>
<feature type="domain" description="Hemerythrin-like" evidence="1">
    <location>
        <begin position="11"/>
        <end position="143"/>
    </location>
</feature>
<accession>A0ABW4G1Y4</accession>
<evidence type="ECO:0000313" key="3">
    <source>
        <dbReference type="Proteomes" id="UP001597097"/>
    </source>
</evidence>
<keyword evidence="3" id="KW-1185">Reference proteome</keyword>
<comment type="caution">
    <text evidence="2">The sequence shown here is derived from an EMBL/GenBank/DDBJ whole genome shotgun (WGS) entry which is preliminary data.</text>
</comment>
<dbReference type="Pfam" id="PF01814">
    <property type="entry name" value="Hemerythrin"/>
    <property type="match status" value="1"/>
</dbReference>
<organism evidence="2 3">
    <name type="scientific">Nonomuraea guangzhouensis</name>
    <dbReference type="NCBI Taxonomy" id="1291555"/>
    <lineage>
        <taxon>Bacteria</taxon>
        <taxon>Bacillati</taxon>
        <taxon>Actinomycetota</taxon>
        <taxon>Actinomycetes</taxon>
        <taxon>Streptosporangiales</taxon>
        <taxon>Streptosporangiaceae</taxon>
        <taxon>Nonomuraea</taxon>
    </lineage>
</organism>
<dbReference type="InterPro" id="IPR012312">
    <property type="entry name" value="Hemerythrin-like"/>
</dbReference>
<protein>
    <submittedName>
        <fullName evidence="2">Hemerythrin domain-containing protein</fullName>
    </submittedName>
</protein>
<reference evidence="3" key="1">
    <citation type="journal article" date="2019" name="Int. J. Syst. Evol. Microbiol.">
        <title>The Global Catalogue of Microorganisms (GCM) 10K type strain sequencing project: providing services to taxonomists for standard genome sequencing and annotation.</title>
        <authorList>
            <consortium name="The Broad Institute Genomics Platform"/>
            <consortium name="The Broad Institute Genome Sequencing Center for Infectious Disease"/>
            <person name="Wu L."/>
            <person name="Ma J."/>
        </authorList>
    </citation>
    <scope>NUCLEOTIDE SEQUENCE [LARGE SCALE GENOMIC DNA]</scope>
    <source>
        <strain evidence="3">CGMCC 1.15399</strain>
    </source>
</reference>
<sequence>MNIDNSPAIWEMVVVHRVFRREFRLAPELIRQVAPGDTERAGTLAAYLSEMLTGLHHHHEAEDKLLWPVLLGRVRLESDLIHTMEEQHERVAGHISALEELLPAWRAEADADRRDRLADTLLDLHEELLVHLDQEEERILPLVAEHLTKAEWDTLSEYARAQLPKDRLLIQLGALLEDATPWEQEAFLALMPMAARVLWRLVGQRQYRRECQKIRRRTVVAFHASKHT</sequence>
<dbReference type="Proteomes" id="UP001597097">
    <property type="component" value="Unassembled WGS sequence"/>
</dbReference>